<reference evidence="3" key="1">
    <citation type="submission" date="2020-11" db="EMBL/GenBank/DDBJ databases">
        <authorList>
            <consortium name="DOE Joint Genome Institute"/>
            <person name="Ahrendt S."/>
            <person name="Riley R."/>
            <person name="Andreopoulos W."/>
            <person name="Labutti K."/>
            <person name="Pangilinan J."/>
            <person name="Ruiz-Duenas F.J."/>
            <person name="Barrasa J.M."/>
            <person name="Sanchez-Garcia M."/>
            <person name="Camarero S."/>
            <person name="Miyauchi S."/>
            <person name="Serrano A."/>
            <person name="Linde D."/>
            <person name="Babiker R."/>
            <person name="Drula E."/>
            <person name="Ayuso-Fernandez I."/>
            <person name="Pacheco R."/>
            <person name="Padilla G."/>
            <person name="Ferreira P."/>
            <person name="Barriuso J."/>
            <person name="Kellner H."/>
            <person name="Castanera R."/>
            <person name="Alfaro M."/>
            <person name="Ramirez L."/>
            <person name="Pisabarro A.G."/>
            <person name="Kuo A."/>
            <person name="Tritt A."/>
            <person name="Lipzen A."/>
            <person name="He G."/>
            <person name="Yan M."/>
            <person name="Ng V."/>
            <person name="Cullen D."/>
            <person name="Martin F."/>
            <person name="Rosso M.-N."/>
            <person name="Henrissat B."/>
            <person name="Hibbett D."/>
            <person name="Martinez A.T."/>
            <person name="Grigoriev I.V."/>
        </authorList>
    </citation>
    <scope>NUCLEOTIDE SEQUENCE</scope>
    <source>
        <strain evidence="3">CBS 247.69</strain>
    </source>
</reference>
<feature type="compositionally biased region" description="Low complexity" evidence="1">
    <location>
        <begin position="188"/>
        <end position="207"/>
    </location>
</feature>
<feature type="compositionally biased region" description="Low complexity" evidence="1">
    <location>
        <begin position="719"/>
        <end position="740"/>
    </location>
</feature>
<feature type="compositionally biased region" description="Pro residues" evidence="1">
    <location>
        <begin position="1"/>
        <end position="12"/>
    </location>
</feature>
<dbReference type="InterPro" id="IPR051412">
    <property type="entry name" value="Formin_Homology_Diaphanous_sf"/>
</dbReference>
<feature type="region of interest" description="Disordered" evidence="1">
    <location>
        <begin position="1"/>
        <end position="493"/>
    </location>
</feature>
<feature type="compositionally biased region" description="Acidic residues" evidence="1">
    <location>
        <begin position="172"/>
        <end position="182"/>
    </location>
</feature>
<keyword evidence="4" id="KW-1185">Reference proteome</keyword>
<feature type="compositionally biased region" description="Basic and acidic residues" evidence="1">
    <location>
        <begin position="618"/>
        <end position="634"/>
    </location>
</feature>
<feature type="compositionally biased region" description="Pro residues" evidence="1">
    <location>
        <begin position="29"/>
        <end position="41"/>
    </location>
</feature>
<protein>
    <recommendedName>
        <fullName evidence="2">BBC1/AIM3 cysteine proteinase-fold domain-containing protein</fullName>
    </recommendedName>
</protein>
<dbReference type="GO" id="GO:0030041">
    <property type="term" value="P:actin filament polymerization"/>
    <property type="evidence" value="ECO:0007669"/>
    <property type="project" value="TreeGrafter"/>
</dbReference>
<feature type="compositionally biased region" description="Basic and acidic residues" evidence="1">
    <location>
        <begin position="576"/>
        <end position="586"/>
    </location>
</feature>
<feature type="compositionally biased region" description="Polar residues" evidence="1">
    <location>
        <begin position="1219"/>
        <end position="1230"/>
    </location>
</feature>
<feature type="compositionally biased region" description="Polar residues" evidence="1">
    <location>
        <begin position="785"/>
        <end position="802"/>
    </location>
</feature>
<feature type="region of interest" description="Disordered" evidence="1">
    <location>
        <begin position="1324"/>
        <end position="1363"/>
    </location>
</feature>
<feature type="compositionally biased region" description="Acidic residues" evidence="1">
    <location>
        <begin position="774"/>
        <end position="784"/>
    </location>
</feature>
<feature type="compositionally biased region" description="Basic and acidic residues" evidence="1">
    <location>
        <begin position="686"/>
        <end position="699"/>
    </location>
</feature>
<accession>A0A9P5YBE6</accession>
<feature type="compositionally biased region" description="Basic and acidic residues" evidence="1">
    <location>
        <begin position="270"/>
        <end position="281"/>
    </location>
</feature>
<feature type="compositionally biased region" description="Polar residues" evidence="1">
    <location>
        <begin position="1143"/>
        <end position="1153"/>
    </location>
</feature>
<feature type="compositionally biased region" description="Basic and acidic residues" evidence="1">
    <location>
        <begin position="481"/>
        <end position="493"/>
    </location>
</feature>
<feature type="compositionally biased region" description="Pro residues" evidence="1">
    <location>
        <begin position="892"/>
        <end position="908"/>
    </location>
</feature>
<feature type="compositionally biased region" description="Polar residues" evidence="1">
    <location>
        <begin position="546"/>
        <end position="568"/>
    </location>
</feature>
<feature type="compositionally biased region" description="Polar residues" evidence="1">
    <location>
        <begin position="944"/>
        <end position="954"/>
    </location>
</feature>
<dbReference type="OrthoDB" id="207120at2759"/>
<sequence length="1523" mass="162647">MSDQSTPPPKPKPGSLRDRIAAFEKPAAGPAPGPAPAPRPKPGGISWKPKVPSPPSSPSSADVSAPSERKVGGMSASDAKESIGKGGSLKERMAALQNRGGFGVPPPVAPKPALEKPKWKPPPVVAPVDKDEDDLPRGEPLKSPPAPSVRTSEDDTAKEAADEELSPKGDEGEQVENDEEEEERQRRAAIAARMARLGGARVGVAPVFGKPAVKRPEPKEEPAPIASSKDEVEEVVSEPTNTNDDIPEPSPPTGTTAGERPSGSSDVEPIPERPTTERKTSEAASLASLDTETQSSRSPSSMPLPSAPRRTAPPRKKAAKPPTPATPILGEENVEPPEVAPTLEPAIASDEALATVVDDQDQVKGEVGDRQRGIGEIDKTEVEPSKDETETSSKVVADALVIEDDQKEGPTASSAHATEKRKESLEQDSTEDDEITKTSQPETKSNDVTPPVHSTDLPVDVEYERELSARDIQPELEPSPEDSKTPDVVNVHEKTIVEEPAAIAAQVDDEDEEAEAARRKRLAEKFAKMGGVNPLAPPQRKPSLLSEGSQSSPTSPTLPKRTSISRESIGSPPPPLRRDSLRKSSIDSHVSLEGNVPQSSSVPSPPPRKSSVGSPVEHVSESPLRRGSQDDSHSEPSVPTIATKAIPEESEERSDIGELPEESERHQESRKTSGGKLTISGTGGRHSGEEKYEKPLLDKDDLEIPPTPTLTIPPPHVPPRSTRPVARQEAPVDPALAVDPVPVPPRSLPQVPSHIASPPVRTVPPPPQFVSELNEAEGASDSESENFLGQSIQALPVSQQVSDNEENDSPRPIPPRLGPSEDNTDNEAAPLPVPHRRSLSLDKNTRPTASYATSRPLRSIPIPPAISTPTSDVESDYDEVLPTRPRHRPMTPGTPPPNEVPLIVPPPASEDTTKKPDPSPLRQSAFPPHSQTDSSPIPPEVSPTHLTPTLSVSEQEILDEEEGDPIDPAFYSPSRRASTIGLPPVASPPPTEPSADSEEDTEQARRRTIAERMAKLGGIKFGAAPIPASIGRPPPPAPRRDSVETSGDAIEEHVDPTEEEEERARKERIAAKLAGMGGMRIGMMPLGVGGLRPQQSHVLKEESIPESEPESDLTTSIPALPTRALPPSRPPPPPTQSQDSDVDLSNSQYSLSASEDGVKVEAEESELEEVSHVDAEELEEAPPPVPSRTVRRGMSVSEPTQPPPVPVTRPPIPTSVPSRKSSVLTTASTTRKSSVDSPVSPRRPSVPKPHSEYVMVEEPKGFTEDNDIPPPPPPHRPTGRAPPSRSAPPPPDPADSISSQWELPSIPTSSLEFGQDADLSLSWTEDPIPERTSPSPPPPPPPPHRETDRRVSQAPPAERQLSPDDLIAVWGRVGVQICEVATLLFEKSKKSLVGDGTYGGFVHAVLNEVPNAAPASSDSYGYLIYSQTGGAVQKRASEIMPGDIVELLDAKLKGHKGIHAYNQSVGAGEPLVGVISEFEPKKSKIRVFQANQHVGQQTVEAASYRLDDLKSGTIKVFRVLEAE</sequence>
<feature type="compositionally biased region" description="Basic and acidic residues" evidence="1">
    <location>
        <begin position="78"/>
        <end position="93"/>
    </location>
</feature>
<evidence type="ECO:0000313" key="3">
    <source>
        <dbReference type="EMBL" id="KAF9465326.1"/>
    </source>
</evidence>
<feature type="region of interest" description="Disordered" evidence="1">
    <location>
        <begin position="1085"/>
        <end position="1301"/>
    </location>
</feature>
<feature type="region of interest" description="Disordered" evidence="1">
    <location>
        <begin position="525"/>
        <end position="1065"/>
    </location>
</feature>
<organism evidence="3 4">
    <name type="scientific">Collybia nuda</name>
    <dbReference type="NCBI Taxonomy" id="64659"/>
    <lineage>
        <taxon>Eukaryota</taxon>
        <taxon>Fungi</taxon>
        <taxon>Dikarya</taxon>
        <taxon>Basidiomycota</taxon>
        <taxon>Agaricomycotina</taxon>
        <taxon>Agaricomycetes</taxon>
        <taxon>Agaricomycetidae</taxon>
        <taxon>Agaricales</taxon>
        <taxon>Tricholomatineae</taxon>
        <taxon>Clitocybaceae</taxon>
        <taxon>Collybia</taxon>
    </lineage>
</organism>
<evidence type="ECO:0000313" key="4">
    <source>
        <dbReference type="Proteomes" id="UP000807353"/>
    </source>
</evidence>
<feature type="domain" description="BBC1/AIM3 cysteine proteinase-fold" evidence="2">
    <location>
        <begin position="1355"/>
        <end position="1522"/>
    </location>
</feature>
<feature type="compositionally biased region" description="Basic and acidic residues" evidence="1">
    <location>
        <begin position="361"/>
        <end position="391"/>
    </location>
</feature>
<feature type="compositionally biased region" description="Basic and acidic residues" evidence="1">
    <location>
        <begin position="151"/>
        <end position="171"/>
    </location>
</feature>
<dbReference type="InterPro" id="IPR057402">
    <property type="entry name" value="AIM3_BBC1_C"/>
</dbReference>
<dbReference type="PANTHER" id="PTHR45691:SF1">
    <property type="entry name" value="FH2 DOMAIN-CONTAINING PROTEIN 1-RELATED"/>
    <property type="match status" value="1"/>
</dbReference>
<gene>
    <name evidence="3" type="ORF">BDZ94DRAFT_1254292</name>
</gene>
<feature type="compositionally biased region" description="Acidic residues" evidence="1">
    <location>
        <begin position="956"/>
        <end position="965"/>
    </location>
</feature>
<comment type="caution">
    <text evidence="3">The sequence shown here is derived from an EMBL/GenBank/DDBJ whole genome shotgun (WGS) entry which is preliminary data.</text>
</comment>
<feature type="compositionally biased region" description="Basic and acidic residues" evidence="1">
    <location>
        <begin position="1002"/>
        <end position="1014"/>
    </location>
</feature>
<evidence type="ECO:0000256" key="1">
    <source>
        <dbReference type="SAM" id="MobiDB-lite"/>
    </source>
</evidence>
<feature type="compositionally biased region" description="Low complexity" evidence="1">
    <location>
        <begin position="1231"/>
        <end position="1243"/>
    </location>
</feature>
<evidence type="ECO:0000259" key="2">
    <source>
        <dbReference type="Pfam" id="PF25459"/>
    </source>
</evidence>
<feature type="compositionally biased region" description="Low complexity" evidence="1">
    <location>
        <begin position="295"/>
        <end position="310"/>
    </location>
</feature>
<proteinExistence type="predicted"/>
<dbReference type="PANTHER" id="PTHR45691">
    <property type="entry name" value="PROTEIN DIAPHANOUS"/>
    <property type="match status" value="1"/>
</dbReference>
<feature type="compositionally biased region" description="Basic and acidic residues" evidence="1">
    <location>
        <begin position="662"/>
        <end position="671"/>
    </location>
</feature>
<name>A0A9P5YBE6_9AGAR</name>
<feature type="compositionally biased region" description="Low complexity" evidence="1">
    <location>
        <begin position="1022"/>
        <end position="1031"/>
    </location>
</feature>
<feature type="compositionally biased region" description="Basic and acidic residues" evidence="1">
    <location>
        <begin position="462"/>
        <end position="473"/>
    </location>
</feature>
<dbReference type="Pfam" id="PF25459">
    <property type="entry name" value="AIM3_BBC1_C"/>
    <property type="match status" value="1"/>
</dbReference>
<dbReference type="EMBL" id="MU150248">
    <property type="protein sequence ID" value="KAF9465326.1"/>
    <property type="molecule type" value="Genomic_DNA"/>
</dbReference>
<dbReference type="GO" id="GO:0005884">
    <property type="term" value="C:actin filament"/>
    <property type="evidence" value="ECO:0007669"/>
    <property type="project" value="TreeGrafter"/>
</dbReference>
<feature type="compositionally biased region" description="Basic and acidic residues" evidence="1">
    <location>
        <begin position="1050"/>
        <end position="1065"/>
    </location>
</feature>
<feature type="compositionally biased region" description="Pro residues" evidence="1">
    <location>
        <begin position="1200"/>
        <end position="1214"/>
    </location>
</feature>
<dbReference type="Proteomes" id="UP000807353">
    <property type="component" value="Unassembled WGS sequence"/>
</dbReference>
<feature type="compositionally biased region" description="Polar residues" evidence="1">
    <location>
        <begin position="437"/>
        <end position="448"/>
    </location>
</feature>
<feature type="compositionally biased region" description="Pro residues" evidence="1">
    <location>
        <begin position="705"/>
        <end position="718"/>
    </location>
</feature>